<sequence>MQRGRGQGRGRNTDRARSSSGRGDRARSRITITHRGRSRASIRRSARIAEILNNQLNTHSLQPSNHPMANVTRSRGFMAPSVRSRQPLGNNRRPRSNRHSASPEDIQYAMDIIVQPPSTSSAGYAINGTVIVRLRTTNVYADDANRDSYHLTALASLIPAGNSSGSSDPRALDRLLGGRRYVSVHPFSDDEADGSIAAMELDDPRGVGLMHFPDLSIHQAGTYRIRITLIRIANLDAPTISGGEHVQAIDSNPIVVQNTGSTSRSYEVDGNSEDDGGWHDTLREISMRHRSR</sequence>
<evidence type="ECO:0000313" key="3">
    <source>
        <dbReference type="Proteomes" id="UP001152607"/>
    </source>
</evidence>
<organism evidence="2 3">
    <name type="scientific">Periconia digitata</name>
    <dbReference type="NCBI Taxonomy" id="1303443"/>
    <lineage>
        <taxon>Eukaryota</taxon>
        <taxon>Fungi</taxon>
        <taxon>Dikarya</taxon>
        <taxon>Ascomycota</taxon>
        <taxon>Pezizomycotina</taxon>
        <taxon>Dothideomycetes</taxon>
        <taxon>Pleosporomycetidae</taxon>
        <taxon>Pleosporales</taxon>
        <taxon>Massarineae</taxon>
        <taxon>Periconiaceae</taxon>
        <taxon>Periconia</taxon>
    </lineage>
</organism>
<proteinExistence type="predicted"/>
<evidence type="ECO:0000256" key="1">
    <source>
        <dbReference type="SAM" id="MobiDB-lite"/>
    </source>
</evidence>
<dbReference type="Proteomes" id="UP001152607">
    <property type="component" value="Unassembled WGS sequence"/>
</dbReference>
<feature type="region of interest" description="Disordered" evidence="1">
    <location>
        <begin position="1"/>
        <end position="44"/>
    </location>
</feature>
<feature type="region of interest" description="Disordered" evidence="1">
    <location>
        <begin position="57"/>
        <end position="104"/>
    </location>
</feature>
<comment type="caution">
    <text evidence="2">The sequence shown here is derived from an EMBL/GenBank/DDBJ whole genome shotgun (WGS) entry which is preliminary data.</text>
</comment>
<dbReference type="AlphaFoldDB" id="A0A9W4URN9"/>
<feature type="compositionally biased region" description="Polar residues" evidence="1">
    <location>
        <begin position="57"/>
        <end position="73"/>
    </location>
</feature>
<dbReference type="EMBL" id="CAOQHR010000011">
    <property type="protein sequence ID" value="CAI6340905.1"/>
    <property type="molecule type" value="Genomic_DNA"/>
</dbReference>
<protein>
    <recommendedName>
        <fullName evidence="4">Velvet domain-containing protein</fullName>
    </recommendedName>
</protein>
<evidence type="ECO:0008006" key="4">
    <source>
        <dbReference type="Google" id="ProtNLM"/>
    </source>
</evidence>
<reference evidence="2" key="1">
    <citation type="submission" date="2023-01" db="EMBL/GenBank/DDBJ databases">
        <authorList>
            <person name="Van Ghelder C."/>
            <person name="Rancurel C."/>
        </authorList>
    </citation>
    <scope>NUCLEOTIDE SEQUENCE</scope>
    <source>
        <strain evidence="2">CNCM I-4278</strain>
    </source>
</reference>
<feature type="compositionally biased region" description="Basic and acidic residues" evidence="1">
    <location>
        <begin position="11"/>
        <end position="27"/>
    </location>
</feature>
<dbReference type="Gene3D" id="2.60.40.3960">
    <property type="entry name" value="Velvet domain"/>
    <property type="match status" value="1"/>
</dbReference>
<accession>A0A9W4URN9</accession>
<name>A0A9W4URN9_9PLEO</name>
<dbReference type="InterPro" id="IPR038491">
    <property type="entry name" value="Velvet_dom_sf"/>
</dbReference>
<gene>
    <name evidence="2" type="ORF">PDIGIT_LOCUS14091</name>
</gene>
<keyword evidence="3" id="KW-1185">Reference proteome</keyword>
<evidence type="ECO:0000313" key="2">
    <source>
        <dbReference type="EMBL" id="CAI6340905.1"/>
    </source>
</evidence>
<dbReference type="OrthoDB" id="5399926at2759"/>
<feature type="compositionally biased region" description="Basic residues" evidence="1">
    <location>
        <begin position="32"/>
        <end position="44"/>
    </location>
</feature>
<feature type="region of interest" description="Disordered" evidence="1">
    <location>
        <begin position="260"/>
        <end position="280"/>
    </location>
</feature>